<evidence type="ECO:0000313" key="3">
    <source>
        <dbReference type="EMBL" id="MBT2187907.1"/>
    </source>
</evidence>
<evidence type="ECO:0000256" key="2">
    <source>
        <dbReference type="SAM" id="SignalP"/>
    </source>
</evidence>
<dbReference type="Proteomes" id="UP001138757">
    <property type="component" value="Unassembled WGS sequence"/>
</dbReference>
<feature type="chain" id="PRO_5040802667" evidence="2">
    <location>
        <begin position="26"/>
        <end position="196"/>
    </location>
</feature>
<comment type="caution">
    <text evidence="3">The sequence shown here is derived from an EMBL/GenBank/DDBJ whole genome shotgun (WGS) entry which is preliminary data.</text>
</comment>
<protein>
    <submittedName>
        <fullName evidence="3">Uncharacterized protein</fullName>
    </submittedName>
</protein>
<feature type="signal peptide" evidence="2">
    <location>
        <begin position="1"/>
        <end position="25"/>
    </location>
</feature>
<proteinExistence type="predicted"/>
<keyword evidence="2" id="KW-0732">Signal</keyword>
<name>A0A9X1DD15_9SPHN</name>
<dbReference type="RefSeq" id="WP_214624156.1">
    <property type="nucleotide sequence ID" value="NZ_JAHGAW010000008.1"/>
</dbReference>
<reference evidence="3" key="1">
    <citation type="submission" date="2021-05" db="EMBL/GenBank/DDBJ databases">
        <title>Genome of Sphingobium sp. strain.</title>
        <authorList>
            <person name="Fan R."/>
        </authorList>
    </citation>
    <scope>NUCLEOTIDE SEQUENCE</scope>
    <source>
        <strain evidence="3">H33</strain>
    </source>
</reference>
<keyword evidence="4" id="KW-1185">Reference proteome</keyword>
<sequence length="196" mass="21252">MSSIMGKRLVVVGIVLSLLAHGAAAQPSAGDTKEKTAQTSTSLPGDMDKGGPVMAEIGQEVAALVGGDPDGVFLYAEMVDGRTFLMLHKDVGKAIRMYRDSSKLEMLIQEAWALANPDPRKRWIAMEYDVRGRAFDVHYLYADQIDKKADAAQRIGAALSARFAGKRLVADPALIKEAPEMAVYSARRRPVLIPPL</sequence>
<evidence type="ECO:0000313" key="4">
    <source>
        <dbReference type="Proteomes" id="UP001138757"/>
    </source>
</evidence>
<dbReference type="EMBL" id="JAHGAW010000008">
    <property type="protein sequence ID" value="MBT2187907.1"/>
    <property type="molecule type" value="Genomic_DNA"/>
</dbReference>
<accession>A0A9X1DD15</accession>
<organism evidence="3 4">
    <name type="scientific">Sphingobium nicotianae</name>
    <dbReference type="NCBI Taxonomy" id="2782607"/>
    <lineage>
        <taxon>Bacteria</taxon>
        <taxon>Pseudomonadati</taxon>
        <taxon>Pseudomonadota</taxon>
        <taxon>Alphaproteobacteria</taxon>
        <taxon>Sphingomonadales</taxon>
        <taxon>Sphingomonadaceae</taxon>
        <taxon>Sphingobium</taxon>
    </lineage>
</organism>
<evidence type="ECO:0000256" key="1">
    <source>
        <dbReference type="SAM" id="MobiDB-lite"/>
    </source>
</evidence>
<dbReference type="AlphaFoldDB" id="A0A9X1DD15"/>
<feature type="region of interest" description="Disordered" evidence="1">
    <location>
        <begin position="27"/>
        <end position="49"/>
    </location>
</feature>
<gene>
    <name evidence="3" type="ORF">KK488_13215</name>
</gene>